<organism evidence="1 2">
    <name type="scientific">Poseidonocella sedimentorum</name>
    <dbReference type="NCBI Taxonomy" id="871652"/>
    <lineage>
        <taxon>Bacteria</taxon>
        <taxon>Pseudomonadati</taxon>
        <taxon>Pseudomonadota</taxon>
        <taxon>Alphaproteobacteria</taxon>
        <taxon>Rhodobacterales</taxon>
        <taxon>Roseobacteraceae</taxon>
        <taxon>Poseidonocella</taxon>
    </lineage>
</organism>
<dbReference type="InterPro" id="IPR007709">
    <property type="entry name" value="N-FG_amidohydro"/>
</dbReference>
<gene>
    <name evidence="1" type="ORF">SAMN04515673_11183</name>
</gene>
<dbReference type="GO" id="GO:0016787">
    <property type="term" value="F:hydrolase activity"/>
    <property type="evidence" value="ECO:0007669"/>
    <property type="project" value="UniProtKB-KW"/>
</dbReference>
<dbReference type="Proteomes" id="UP000199302">
    <property type="component" value="Unassembled WGS sequence"/>
</dbReference>
<dbReference type="Gene3D" id="3.40.630.40">
    <property type="entry name" value="Zn-dependent exopeptidases"/>
    <property type="match status" value="1"/>
</dbReference>
<dbReference type="STRING" id="871652.SAMN04515673_11183"/>
<dbReference type="AlphaFoldDB" id="A0A1I6EGK5"/>
<name>A0A1I6EGK5_9RHOB</name>
<dbReference type="SUPFAM" id="SSF53187">
    <property type="entry name" value="Zn-dependent exopeptidases"/>
    <property type="match status" value="1"/>
</dbReference>
<dbReference type="OrthoDB" id="9802050at2"/>
<evidence type="ECO:0000313" key="2">
    <source>
        <dbReference type="Proteomes" id="UP000199302"/>
    </source>
</evidence>
<protein>
    <submittedName>
        <fullName evidence="1">N-formylglutamate amidohydrolase</fullName>
    </submittedName>
</protein>
<sequence length="286" mass="31301">MLPQSFVLERPRDRSTSVIFSSPHSGSDYHWTFLQRTRLSESQIRSSEDAFVDRLIDMAPSLGAPLLRAVAPRAYIDLNRAANELDPALVDGVHKLAHNPRVASGLGVIPRVVSGARSIYSGKISRTEAESRIERFWHPYHTQLATLIHESHAAFGGATLIDMHSMPHEAVESMGRPGAVRPDVVIGDRFGASASAELVERIEAIFVGAGFNVARNAPFAGAYIVQTYGRPARNQHAVQIEIDRSLYMNEETITPNSCFDEFRAVMAGVVTQLTDLGRGAMPLAAE</sequence>
<dbReference type="RefSeq" id="WP_092081885.1">
    <property type="nucleotide sequence ID" value="NZ_FOYI01000011.1"/>
</dbReference>
<evidence type="ECO:0000313" key="1">
    <source>
        <dbReference type="EMBL" id="SFR16681.1"/>
    </source>
</evidence>
<proteinExistence type="predicted"/>
<accession>A0A1I6EGK5</accession>
<dbReference type="Pfam" id="PF05013">
    <property type="entry name" value="FGase"/>
    <property type="match status" value="1"/>
</dbReference>
<dbReference type="EMBL" id="FOYI01000011">
    <property type="protein sequence ID" value="SFR16681.1"/>
    <property type="molecule type" value="Genomic_DNA"/>
</dbReference>
<reference evidence="1 2" key="1">
    <citation type="submission" date="2016-10" db="EMBL/GenBank/DDBJ databases">
        <authorList>
            <person name="de Groot N.N."/>
        </authorList>
    </citation>
    <scope>NUCLEOTIDE SEQUENCE [LARGE SCALE GENOMIC DNA]</scope>
    <source>
        <strain evidence="2">KMM 9023,NRIC 0796,JCM 17311,KCTC 23692</strain>
    </source>
</reference>
<keyword evidence="2" id="KW-1185">Reference proteome</keyword>
<keyword evidence="1" id="KW-0378">Hydrolase</keyword>